<evidence type="ECO:0000313" key="2">
    <source>
        <dbReference type="EMBL" id="MBE6093696.1"/>
    </source>
</evidence>
<dbReference type="CDD" id="cd02908">
    <property type="entry name" value="Macro_OAADPr_deacetylase"/>
    <property type="match status" value="1"/>
</dbReference>
<gene>
    <name evidence="2" type="ORF">E7201_11135</name>
</gene>
<proteinExistence type="predicted"/>
<dbReference type="Gene3D" id="3.40.220.10">
    <property type="entry name" value="Leucine Aminopeptidase, subunit E, domain 1"/>
    <property type="match status" value="1"/>
</dbReference>
<dbReference type="AlphaFoldDB" id="A0A927ZS78"/>
<dbReference type="InterPro" id="IPR043472">
    <property type="entry name" value="Macro_dom-like"/>
</dbReference>
<evidence type="ECO:0000313" key="3">
    <source>
        <dbReference type="Proteomes" id="UP000761380"/>
    </source>
</evidence>
<dbReference type="Proteomes" id="UP000761380">
    <property type="component" value="Unassembled WGS sequence"/>
</dbReference>
<reference evidence="2" key="1">
    <citation type="submission" date="2019-04" db="EMBL/GenBank/DDBJ databases">
        <title>Evolution of Biomass-Degrading Anaerobic Consortia Revealed by Metagenomics.</title>
        <authorList>
            <person name="Peng X."/>
        </authorList>
    </citation>
    <scope>NUCLEOTIDE SEQUENCE</scope>
    <source>
        <strain evidence="2">SIG240</strain>
    </source>
</reference>
<protein>
    <submittedName>
        <fullName evidence="2">O-acetyl-ADP-ribose deacetylase</fullName>
    </submittedName>
</protein>
<sequence>MTVIRTELGDITAKHYADAIVNAANESLLGGGGVDGAIHRAAGPELLAECRTLGGCKTGQAKITKAYRLPCDHIIHTVGPVWHGGNHGEAELLAGCYRHSLELAIEKDIRSVAFPSISTGVYSYPVQQAAEIAIGAVREVVKEYPKAIDEILWVLFDERTKLVYDGALQKRR</sequence>
<dbReference type="Pfam" id="PF01661">
    <property type="entry name" value="Macro"/>
    <property type="match status" value="1"/>
</dbReference>
<dbReference type="EMBL" id="SVBY01000124">
    <property type="protein sequence ID" value="MBE6093696.1"/>
    <property type="molecule type" value="Genomic_DNA"/>
</dbReference>
<dbReference type="SUPFAM" id="SSF52949">
    <property type="entry name" value="Macro domain-like"/>
    <property type="match status" value="1"/>
</dbReference>
<dbReference type="PANTHER" id="PTHR11106:SF27">
    <property type="entry name" value="MACRO DOMAIN-CONTAINING PROTEIN"/>
    <property type="match status" value="1"/>
</dbReference>
<evidence type="ECO:0000259" key="1">
    <source>
        <dbReference type="PROSITE" id="PS51154"/>
    </source>
</evidence>
<comment type="caution">
    <text evidence="2">The sequence shown here is derived from an EMBL/GenBank/DDBJ whole genome shotgun (WGS) entry which is preliminary data.</text>
</comment>
<dbReference type="SMART" id="SM00506">
    <property type="entry name" value="A1pp"/>
    <property type="match status" value="1"/>
</dbReference>
<feature type="domain" description="Macro" evidence="1">
    <location>
        <begin position="1"/>
        <end position="172"/>
    </location>
</feature>
<dbReference type="InterPro" id="IPR002589">
    <property type="entry name" value="Macro_dom"/>
</dbReference>
<dbReference type="PROSITE" id="PS51154">
    <property type="entry name" value="MACRO"/>
    <property type="match status" value="1"/>
</dbReference>
<name>A0A927ZS78_SELRU</name>
<organism evidence="2 3">
    <name type="scientific">Selenomonas ruminantium</name>
    <dbReference type="NCBI Taxonomy" id="971"/>
    <lineage>
        <taxon>Bacteria</taxon>
        <taxon>Bacillati</taxon>
        <taxon>Bacillota</taxon>
        <taxon>Negativicutes</taxon>
        <taxon>Selenomonadales</taxon>
        <taxon>Selenomonadaceae</taxon>
        <taxon>Selenomonas</taxon>
    </lineage>
</organism>
<dbReference type="PANTHER" id="PTHR11106">
    <property type="entry name" value="GANGLIOSIDE INDUCED DIFFERENTIATION ASSOCIATED PROTEIN 2-RELATED"/>
    <property type="match status" value="1"/>
</dbReference>
<dbReference type="NCBIfam" id="NF001664">
    <property type="entry name" value="PRK00431.1-6"/>
    <property type="match status" value="1"/>
</dbReference>
<accession>A0A927ZS78</accession>